<dbReference type="FunFam" id="3.30.70.360:FF:000009">
    <property type="entry name" value="aminoacylase-1 isoform X1"/>
    <property type="match status" value="1"/>
</dbReference>
<dbReference type="Gene3D" id="3.40.630.10">
    <property type="entry name" value="Zn peptidases"/>
    <property type="match status" value="1"/>
</dbReference>
<feature type="domain" description="Peptidase M20 dimerisation" evidence="3">
    <location>
        <begin position="79"/>
        <end position="188"/>
    </location>
</feature>
<dbReference type="PIRSF" id="PIRSF036696">
    <property type="entry name" value="ACY-1"/>
    <property type="match status" value="1"/>
</dbReference>
<feature type="binding site" evidence="2">
    <location>
        <position position="58"/>
    </location>
    <ligand>
        <name>Zn(2+)</name>
        <dbReference type="ChEBI" id="CHEBI:29105"/>
        <label>1</label>
    </ligand>
</feature>
<organism evidence="4 5">
    <name type="scientific">Papaver nudicaule</name>
    <name type="common">Iceland poppy</name>
    <dbReference type="NCBI Taxonomy" id="74823"/>
    <lineage>
        <taxon>Eukaryota</taxon>
        <taxon>Viridiplantae</taxon>
        <taxon>Streptophyta</taxon>
        <taxon>Embryophyta</taxon>
        <taxon>Tracheophyta</taxon>
        <taxon>Spermatophyta</taxon>
        <taxon>Magnoliopsida</taxon>
        <taxon>Ranunculales</taxon>
        <taxon>Papaveraceae</taxon>
        <taxon>Papaveroideae</taxon>
        <taxon>Papaver</taxon>
    </lineage>
</organism>
<dbReference type="Gene3D" id="3.30.70.360">
    <property type="match status" value="1"/>
</dbReference>
<dbReference type="InterPro" id="IPR052083">
    <property type="entry name" value="Aminoacylase-1_M20A"/>
</dbReference>
<dbReference type="FunFam" id="1.10.150.900:FF:000001">
    <property type="entry name" value="Aminoacylase-1, putative"/>
    <property type="match status" value="1"/>
</dbReference>
<dbReference type="Gene3D" id="1.10.150.900">
    <property type="match status" value="1"/>
</dbReference>
<dbReference type="GO" id="GO:0046872">
    <property type="term" value="F:metal ion binding"/>
    <property type="evidence" value="ECO:0007669"/>
    <property type="project" value="UniProtKB-KW"/>
</dbReference>
<proteinExistence type="predicted"/>
<dbReference type="InterPro" id="IPR010159">
    <property type="entry name" value="N-acyl_aa_amidohydrolase"/>
</dbReference>
<comment type="cofactor">
    <cofactor evidence="2">
        <name>Zn(2+)</name>
        <dbReference type="ChEBI" id="CHEBI:29105"/>
    </cofactor>
    <text evidence="2">Binds 2 Zn(2+) ions per subunit.</text>
</comment>
<accession>A0AA41RYS9</accession>
<dbReference type="EMBL" id="JAJJMA010088578">
    <property type="protein sequence ID" value="MCL7029272.1"/>
    <property type="molecule type" value="Genomic_DNA"/>
</dbReference>
<comment type="caution">
    <text evidence="4">The sequence shown here is derived from an EMBL/GenBank/DDBJ whole genome shotgun (WGS) entry which is preliminary data.</text>
</comment>
<keyword evidence="2" id="KW-0479">Metal-binding</keyword>
<dbReference type="InterPro" id="IPR002933">
    <property type="entry name" value="Peptidase_M20"/>
</dbReference>
<feature type="active site" description="Proton acceptor" evidence="1">
    <location>
        <position position="30"/>
    </location>
</feature>
<protein>
    <recommendedName>
        <fullName evidence="3">Peptidase M20 dimerisation domain-containing protein</fullName>
    </recommendedName>
</protein>
<dbReference type="GO" id="GO:0006520">
    <property type="term" value="P:amino acid metabolic process"/>
    <property type="evidence" value="ECO:0007669"/>
    <property type="project" value="InterPro"/>
</dbReference>
<feature type="binding site" evidence="2">
    <location>
        <position position="268"/>
    </location>
    <ligand>
        <name>Zn(2+)</name>
        <dbReference type="ChEBI" id="CHEBI:29105"/>
        <label>2</label>
    </ligand>
</feature>
<reference evidence="4" key="1">
    <citation type="submission" date="2022-03" db="EMBL/GenBank/DDBJ databases">
        <title>A functionally conserved STORR gene fusion in Papaver species that diverged 16.8 million years ago.</title>
        <authorList>
            <person name="Catania T."/>
        </authorList>
    </citation>
    <scope>NUCLEOTIDE SEQUENCE</scope>
    <source>
        <strain evidence="4">S-191538</strain>
    </source>
</reference>
<dbReference type="GO" id="GO:0004046">
    <property type="term" value="F:aminoacylase activity"/>
    <property type="evidence" value="ECO:0007669"/>
    <property type="project" value="InterPro"/>
</dbReference>
<evidence type="ECO:0000256" key="2">
    <source>
        <dbReference type="PIRSR" id="PIRSR036696-2"/>
    </source>
</evidence>
<name>A0AA41RYS9_PAPNU</name>
<dbReference type="Proteomes" id="UP001177140">
    <property type="component" value="Unassembled WGS sequence"/>
</dbReference>
<dbReference type="NCBIfam" id="TIGR01880">
    <property type="entry name" value="Ac-peptdase-euk"/>
    <property type="match status" value="1"/>
</dbReference>
<dbReference type="PANTHER" id="PTHR45892:SF3">
    <property type="entry name" value="PUTATIVE-RELATED"/>
    <property type="match status" value="1"/>
</dbReference>
<evidence type="ECO:0000256" key="1">
    <source>
        <dbReference type="PIRSR" id="PIRSR036696-1"/>
    </source>
</evidence>
<dbReference type="PANTHER" id="PTHR45892">
    <property type="entry name" value="AMINOACYLASE-1"/>
    <property type="match status" value="1"/>
</dbReference>
<evidence type="ECO:0000313" key="5">
    <source>
        <dbReference type="Proteomes" id="UP001177140"/>
    </source>
</evidence>
<sequence length="304" mass="33975">MQYLEAIRELKFVKGYQPVRTVHISYVPDEEIGGANGAAKFAKSEEFKGLNVGFMLDEGQASPNEKFRVFYADRTPWNLVIKALGMPGHGSRMFDNSAMENLMKSVEVMTKYREGQFDLVKAGLAMPSEVISVNPVYMKAGTPSPTGYQMNMQPSEAEAGFNIRIPPMADPELLRKRIADEWAPHYRNMSFVLTELGPIEDHMGRPLMTATDDTNPWWGVFQKAIISAGGTLSKPEILASTTDARYMRELGIPAFGFSPMTNTPILLHEHNEYLEESVFMRGIKIYESVISTLSSFEGGNHEST</sequence>
<evidence type="ECO:0000313" key="4">
    <source>
        <dbReference type="EMBL" id="MCL7029272.1"/>
    </source>
</evidence>
<keyword evidence="5" id="KW-1185">Reference proteome</keyword>
<gene>
    <name evidence="4" type="ORF">MKW94_014036</name>
</gene>
<dbReference type="SUPFAM" id="SSF55031">
    <property type="entry name" value="Bacterial exopeptidase dimerisation domain"/>
    <property type="match status" value="1"/>
</dbReference>
<feature type="binding site" evidence="2">
    <location>
        <position position="31"/>
    </location>
    <ligand>
        <name>Zn(2+)</name>
        <dbReference type="ChEBI" id="CHEBI:29105"/>
        <label>2</label>
    </ligand>
</feature>
<evidence type="ECO:0000259" key="3">
    <source>
        <dbReference type="Pfam" id="PF07687"/>
    </source>
</evidence>
<dbReference type="GO" id="GO:0005737">
    <property type="term" value="C:cytoplasm"/>
    <property type="evidence" value="ECO:0007669"/>
    <property type="project" value="InterPro"/>
</dbReference>
<keyword evidence="2" id="KW-0862">Zinc</keyword>
<dbReference type="SUPFAM" id="SSF53187">
    <property type="entry name" value="Zn-dependent exopeptidases"/>
    <property type="match status" value="1"/>
</dbReference>
<dbReference type="Pfam" id="PF07687">
    <property type="entry name" value="M20_dimer"/>
    <property type="match status" value="1"/>
</dbReference>
<dbReference type="InterPro" id="IPR036264">
    <property type="entry name" value="Bact_exopeptidase_dim_dom"/>
</dbReference>
<dbReference type="Pfam" id="PF01546">
    <property type="entry name" value="Peptidase_M20"/>
    <property type="match status" value="1"/>
</dbReference>
<dbReference type="AlphaFoldDB" id="A0AA41RYS9"/>
<dbReference type="InterPro" id="IPR011650">
    <property type="entry name" value="Peptidase_M20_dimer"/>
</dbReference>